<sequence>MAETKPGVWDPDMKVEAPLLLRLYTLWQEKCRGDLLPARADFDPLEMRDCLGSVFLVEALPEDDDFRYTLVGSEITSVVRRDSTGLLISEVFGAAGLALYRKVRDERRPIRVHGPVDWLGRDYIGYETVVLPLADDGRQVNRFIGGMIFRLASEQ</sequence>
<dbReference type="Pfam" id="PF07310">
    <property type="entry name" value="PAS_5"/>
    <property type="match status" value="1"/>
</dbReference>
<gene>
    <name evidence="1" type="ORF">BCL74_2401</name>
</gene>
<dbReference type="EMBL" id="RBIG01000002">
    <property type="protein sequence ID" value="RKQ70453.1"/>
    <property type="molecule type" value="Genomic_DNA"/>
</dbReference>
<evidence type="ECO:0000313" key="1">
    <source>
        <dbReference type="EMBL" id="RKQ70453.1"/>
    </source>
</evidence>
<dbReference type="OrthoDB" id="8480244at2"/>
<dbReference type="Proteomes" id="UP000277424">
    <property type="component" value="Unassembled WGS sequence"/>
</dbReference>
<dbReference type="AlphaFoldDB" id="A0A420WHI3"/>
<organism evidence="1 2">
    <name type="scientific">Oceanibaculum indicum</name>
    <dbReference type="NCBI Taxonomy" id="526216"/>
    <lineage>
        <taxon>Bacteria</taxon>
        <taxon>Pseudomonadati</taxon>
        <taxon>Pseudomonadota</taxon>
        <taxon>Alphaproteobacteria</taxon>
        <taxon>Rhodospirillales</taxon>
        <taxon>Oceanibaculaceae</taxon>
        <taxon>Oceanibaculum</taxon>
    </lineage>
</organism>
<name>A0A420WHI3_9PROT</name>
<comment type="caution">
    <text evidence="1">The sequence shown here is derived from an EMBL/GenBank/DDBJ whole genome shotgun (WGS) entry which is preliminary data.</text>
</comment>
<accession>A0A420WHI3</accession>
<proteinExistence type="predicted"/>
<reference evidence="1 2" key="1">
    <citation type="submission" date="2018-10" db="EMBL/GenBank/DDBJ databases">
        <title>Comparative analysis of microorganisms from saline springs in Andes Mountain Range, Colombia.</title>
        <authorList>
            <person name="Rubin E."/>
        </authorList>
    </citation>
    <scope>NUCLEOTIDE SEQUENCE [LARGE SCALE GENOMIC DNA]</scope>
    <source>
        <strain evidence="1 2">USBA 36</strain>
    </source>
</reference>
<dbReference type="RefSeq" id="WP_008944106.1">
    <property type="nucleotide sequence ID" value="NZ_RBIG01000002.1"/>
</dbReference>
<dbReference type="InterPro" id="IPR009922">
    <property type="entry name" value="DUF1457"/>
</dbReference>
<evidence type="ECO:0000313" key="2">
    <source>
        <dbReference type="Proteomes" id="UP000277424"/>
    </source>
</evidence>
<protein>
    <submittedName>
        <fullName evidence="1">PAS domain-containing protein</fullName>
    </submittedName>
</protein>